<dbReference type="Gene3D" id="3.30.420.10">
    <property type="entry name" value="Ribonuclease H-like superfamily/Ribonuclease H"/>
    <property type="match status" value="2"/>
</dbReference>
<dbReference type="InterPro" id="IPR012337">
    <property type="entry name" value="RNaseH-like_sf"/>
</dbReference>
<evidence type="ECO:0000313" key="2">
    <source>
        <dbReference type="Proteomes" id="UP000318478"/>
    </source>
</evidence>
<dbReference type="Proteomes" id="UP000318478">
    <property type="component" value="Unassembled WGS sequence"/>
</dbReference>
<dbReference type="OrthoDB" id="5498373at2"/>
<comment type="caution">
    <text evidence="1">The sequence shown here is derived from an EMBL/GenBank/DDBJ whole genome shotgun (WGS) entry which is preliminary data.</text>
</comment>
<evidence type="ECO:0000313" key="1">
    <source>
        <dbReference type="EMBL" id="TWT78275.1"/>
    </source>
</evidence>
<dbReference type="InterPro" id="IPR036397">
    <property type="entry name" value="RNaseH_sf"/>
</dbReference>
<dbReference type="RefSeq" id="WP_146584599.1">
    <property type="nucleotide sequence ID" value="NZ_SJPO01000002.1"/>
</dbReference>
<sequence>MTWLIGVDEAGYGPNLGPLAVAATAWRVPDGVADLYELLAEVVCQKPNQTRIAIADSKLLYKPGGGLGTLERALFAALNPTPTSYAVLLAQLAADPAGRRAPLPWHDGFDPALPCHLNPADQAAAEVQWSAGCGAAGVPSPNVRARLVFPEEFNELTEEHGTKGAALSHVTIGMLAGLLADLAPEGPVECVLDKHGGRNRYAALLQHHFPDHLIETHHESRPESRYACSTDAGRWTFAFRSKGESFLPAALASMTAKYLRELSMQALNDYWARHVEDLKPTAGYPVDAKRYRADIEHARVKQQVSERVLWRNR</sequence>
<reference evidence="1 2" key="1">
    <citation type="submission" date="2019-02" db="EMBL/GenBank/DDBJ databases">
        <title>Deep-cultivation of Planctomycetes and their phenomic and genomic characterization uncovers novel biology.</title>
        <authorList>
            <person name="Wiegand S."/>
            <person name="Jogler M."/>
            <person name="Boedeker C."/>
            <person name="Pinto D."/>
            <person name="Vollmers J."/>
            <person name="Rivas-Marin E."/>
            <person name="Kohn T."/>
            <person name="Peeters S.H."/>
            <person name="Heuer A."/>
            <person name="Rast P."/>
            <person name="Oberbeckmann S."/>
            <person name="Bunk B."/>
            <person name="Jeske O."/>
            <person name="Meyerdierks A."/>
            <person name="Storesund J.E."/>
            <person name="Kallscheuer N."/>
            <person name="Luecker S."/>
            <person name="Lage O.M."/>
            <person name="Pohl T."/>
            <person name="Merkel B.J."/>
            <person name="Hornburger P."/>
            <person name="Mueller R.-W."/>
            <person name="Bruemmer F."/>
            <person name="Labrenz M."/>
            <person name="Spormann A.M."/>
            <person name="Op Den Camp H."/>
            <person name="Overmann J."/>
            <person name="Amann R."/>
            <person name="Jetten M.S.M."/>
            <person name="Mascher T."/>
            <person name="Medema M.H."/>
            <person name="Devos D.P."/>
            <person name="Kaster A.-K."/>
            <person name="Ovreas L."/>
            <person name="Rohde M."/>
            <person name="Galperin M.Y."/>
            <person name="Jogler C."/>
        </authorList>
    </citation>
    <scope>NUCLEOTIDE SEQUENCE [LARGE SCALE GENOMIC DNA]</scope>
    <source>
        <strain evidence="1 2">Pla123a</strain>
    </source>
</reference>
<gene>
    <name evidence="1" type="ORF">Pla123a_10660</name>
</gene>
<dbReference type="AlphaFoldDB" id="A0A5C5YTI0"/>
<name>A0A5C5YTI0_9BACT</name>
<organism evidence="1 2">
    <name type="scientific">Posidoniimonas polymericola</name>
    <dbReference type="NCBI Taxonomy" id="2528002"/>
    <lineage>
        <taxon>Bacteria</taxon>
        <taxon>Pseudomonadati</taxon>
        <taxon>Planctomycetota</taxon>
        <taxon>Planctomycetia</taxon>
        <taxon>Pirellulales</taxon>
        <taxon>Lacipirellulaceae</taxon>
        <taxon>Posidoniimonas</taxon>
    </lineage>
</organism>
<keyword evidence="2" id="KW-1185">Reference proteome</keyword>
<dbReference type="GO" id="GO:0003676">
    <property type="term" value="F:nucleic acid binding"/>
    <property type="evidence" value="ECO:0007669"/>
    <property type="project" value="InterPro"/>
</dbReference>
<proteinExistence type="predicted"/>
<dbReference type="SUPFAM" id="SSF53098">
    <property type="entry name" value="Ribonuclease H-like"/>
    <property type="match status" value="1"/>
</dbReference>
<dbReference type="EMBL" id="SJPO01000002">
    <property type="protein sequence ID" value="TWT78275.1"/>
    <property type="molecule type" value="Genomic_DNA"/>
</dbReference>
<accession>A0A5C5YTI0</accession>
<protein>
    <submittedName>
        <fullName evidence="1">Uncharacterized protein</fullName>
    </submittedName>
</protein>